<dbReference type="Pfam" id="PF13240">
    <property type="entry name" value="Zn_Ribbon_1"/>
    <property type="match status" value="1"/>
</dbReference>
<comment type="subcellular location">
    <subcellularLocation>
        <location evidence="1">Cell membrane</location>
        <topology evidence="1">Multi-pass membrane protein</topology>
    </subcellularLocation>
</comment>
<keyword evidence="5 6" id="KW-0472">Membrane</keyword>
<evidence type="ECO:0000256" key="5">
    <source>
        <dbReference type="ARBA" id="ARBA00023136"/>
    </source>
</evidence>
<keyword evidence="4 6" id="KW-1133">Transmembrane helix</keyword>
<accession>A0ABZ0L6A7</accession>
<dbReference type="InterPro" id="IPR051791">
    <property type="entry name" value="Pra-immunoreactive"/>
</dbReference>
<dbReference type="PANTHER" id="PTHR36115:SF9">
    <property type="entry name" value="LMO1584 PROTEIN"/>
    <property type="match status" value="1"/>
</dbReference>
<feature type="domain" description="RDD" evidence="7">
    <location>
        <begin position="72"/>
        <end position="187"/>
    </location>
</feature>
<dbReference type="Proteomes" id="UP001303902">
    <property type="component" value="Chromosome"/>
</dbReference>
<keyword evidence="10" id="KW-1185">Reference proteome</keyword>
<organism evidence="9 10">
    <name type="scientific">Sporosarcina oncorhynchi</name>
    <dbReference type="NCBI Taxonomy" id="3056444"/>
    <lineage>
        <taxon>Bacteria</taxon>
        <taxon>Bacillati</taxon>
        <taxon>Bacillota</taxon>
        <taxon>Bacilli</taxon>
        <taxon>Bacillales</taxon>
        <taxon>Caryophanaceae</taxon>
        <taxon>Sporosarcina</taxon>
    </lineage>
</organism>
<evidence type="ECO:0000259" key="8">
    <source>
        <dbReference type="Pfam" id="PF13240"/>
    </source>
</evidence>
<sequence length="200" mass="22329">MFCSDCGASIKMDDKFCFKCGSRVKVERAEEIAALPHVETAATYSGGIPAHQTGPIQYVQPRQMTTSDTRQYAGFWVRFGAMLIDQFVWFILAVALLVLPIEESLAVLLLIIISWLYYAMLESSSWQGTIGKLACGIVVSDLDGNRISFMRATGRYVGHILSGFFYIGYLMVAFTDKKRGLHDFMAGTIVYYKRSDGDGR</sequence>
<keyword evidence="3 6" id="KW-0812">Transmembrane</keyword>
<name>A0ABZ0L6A7_9BACL</name>
<keyword evidence="2" id="KW-1003">Cell membrane</keyword>
<reference evidence="9 10" key="1">
    <citation type="submission" date="2023-06" db="EMBL/GenBank/DDBJ databases">
        <title>Sporosarcina sp. nov., isolated from Korean tranditional fermented seafood 'Jeotgal'.</title>
        <authorList>
            <person name="Yang A.I."/>
            <person name="Shin N.-R."/>
        </authorList>
    </citation>
    <scope>NUCLEOTIDE SEQUENCE [LARGE SCALE GENOMIC DNA]</scope>
    <source>
        <strain evidence="9 10">T2O-4</strain>
    </source>
</reference>
<protein>
    <submittedName>
        <fullName evidence="9">RDD family protein</fullName>
    </submittedName>
</protein>
<evidence type="ECO:0000256" key="3">
    <source>
        <dbReference type="ARBA" id="ARBA00022692"/>
    </source>
</evidence>
<evidence type="ECO:0000256" key="1">
    <source>
        <dbReference type="ARBA" id="ARBA00004651"/>
    </source>
</evidence>
<feature type="transmembrane region" description="Helical" evidence="6">
    <location>
        <begin position="87"/>
        <end position="118"/>
    </location>
</feature>
<dbReference type="InterPro" id="IPR010432">
    <property type="entry name" value="RDD"/>
</dbReference>
<evidence type="ECO:0000313" key="9">
    <source>
        <dbReference type="EMBL" id="WOV88105.1"/>
    </source>
</evidence>
<evidence type="ECO:0000256" key="6">
    <source>
        <dbReference type="SAM" id="Phobius"/>
    </source>
</evidence>
<evidence type="ECO:0000256" key="2">
    <source>
        <dbReference type="ARBA" id="ARBA00022475"/>
    </source>
</evidence>
<evidence type="ECO:0000259" key="7">
    <source>
        <dbReference type="Pfam" id="PF06271"/>
    </source>
</evidence>
<feature type="domain" description="Zinc-ribbon" evidence="8">
    <location>
        <begin position="2"/>
        <end position="23"/>
    </location>
</feature>
<evidence type="ECO:0000256" key="4">
    <source>
        <dbReference type="ARBA" id="ARBA00022989"/>
    </source>
</evidence>
<evidence type="ECO:0000313" key="10">
    <source>
        <dbReference type="Proteomes" id="UP001303902"/>
    </source>
</evidence>
<dbReference type="Pfam" id="PF06271">
    <property type="entry name" value="RDD"/>
    <property type="match status" value="1"/>
</dbReference>
<proteinExistence type="predicted"/>
<dbReference type="RefSeq" id="WP_317968825.1">
    <property type="nucleotide sequence ID" value="NZ_CP129118.1"/>
</dbReference>
<gene>
    <name evidence="9" type="ORF">QWT69_02990</name>
</gene>
<dbReference type="EMBL" id="CP129118">
    <property type="protein sequence ID" value="WOV88105.1"/>
    <property type="molecule type" value="Genomic_DNA"/>
</dbReference>
<dbReference type="InterPro" id="IPR026870">
    <property type="entry name" value="Zinc_ribbon_dom"/>
</dbReference>
<feature type="transmembrane region" description="Helical" evidence="6">
    <location>
        <begin position="156"/>
        <end position="175"/>
    </location>
</feature>
<dbReference type="PANTHER" id="PTHR36115">
    <property type="entry name" value="PROLINE-RICH ANTIGEN HOMOLOG-RELATED"/>
    <property type="match status" value="1"/>
</dbReference>